<dbReference type="CDD" id="cd00882">
    <property type="entry name" value="Ras_like_GTPase"/>
    <property type="match status" value="1"/>
</dbReference>
<dbReference type="EMBL" id="CP111027">
    <property type="protein sequence ID" value="WAR29628.1"/>
    <property type="molecule type" value="Genomic_DNA"/>
</dbReference>
<evidence type="ECO:0000313" key="2">
    <source>
        <dbReference type="EMBL" id="WAR29628.1"/>
    </source>
</evidence>
<evidence type="ECO:0000313" key="3">
    <source>
        <dbReference type="Proteomes" id="UP001164746"/>
    </source>
</evidence>
<proteinExistence type="predicted"/>
<dbReference type="Proteomes" id="UP001164746">
    <property type="component" value="Chromosome 16"/>
</dbReference>
<dbReference type="InterPro" id="IPR027417">
    <property type="entry name" value="P-loop_NTPase"/>
</dbReference>
<organism evidence="2 3">
    <name type="scientific">Mya arenaria</name>
    <name type="common">Soft-shell clam</name>
    <dbReference type="NCBI Taxonomy" id="6604"/>
    <lineage>
        <taxon>Eukaryota</taxon>
        <taxon>Metazoa</taxon>
        <taxon>Spiralia</taxon>
        <taxon>Lophotrochozoa</taxon>
        <taxon>Mollusca</taxon>
        <taxon>Bivalvia</taxon>
        <taxon>Autobranchia</taxon>
        <taxon>Heteroconchia</taxon>
        <taxon>Euheterodonta</taxon>
        <taxon>Imparidentia</taxon>
        <taxon>Neoheterodontei</taxon>
        <taxon>Myida</taxon>
        <taxon>Myoidea</taxon>
        <taxon>Myidae</taxon>
        <taxon>Mya</taxon>
    </lineage>
</organism>
<keyword evidence="3" id="KW-1185">Reference proteome</keyword>
<sequence length="185" mass="20799">MGPLYFKPWRRTDRKSFVETEKFLIEEIRSHKKRQLKLCLVGHTEAGKSSFINSVFSVSRGKTADMKNVKIDTVDSIGTHRFLLLKTRRDLFAHTKIYDTLGLTGNANDKDYGLAAIELPRICEGHVQPGHLFHMDSSTDADEHYCVVFVISANVLDGIHGSEPSILCNKILHLHKAVPDGIPDT</sequence>
<dbReference type="InterPro" id="IPR006073">
    <property type="entry name" value="GTP-bd"/>
</dbReference>
<protein>
    <recommendedName>
        <fullName evidence="1">G domain-containing protein</fullName>
    </recommendedName>
</protein>
<evidence type="ECO:0000259" key="1">
    <source>
        <dbReference type="Pfam" id="PF01926"/>
    </source>
</evidence>
<dbReference type="Gene3D" id="3.40.50.300">
    <property type="entry name" value="P-loop containing nucleotide triphosphate hydrolases"/>
    <property type="match status" value="1"/>
</dbReference>
<feature type="domain" description="G" evidence="1">
    <location>
        <begin position="38"/>
        <end position="108"/>
    </location>
</feature>
<name>A0ABY7G5C3_MYAAR</name>
<dbReference type="Pfam" id="PF01926">
    <property type="entry name" value="MMR_HSR1"/>
    <property type="match status" value="1"/>
</dbReference>
<accession>A0ABY7G5C3</accession>
<reference evidence="2" key="1">
    <citation type="submission" date="2022-11" db="EMBL/GenBank/DDBJ databases">
        <title>Centuries of genome instability and evolution in soft-shell clam transmissible cancer (bioRxiv).</title>
        <authorList>
            <person name="Hart S.F.M."/>
            <person name="Yonemitsu M.A."/>
            <person name="Giersch R.M."/>
            <person name="Beal B.F."/>
            <person name="Arriagada G."/>
            <person name="Davis B.W."/>
            <person name="Ostrander E.A."/>
            <person name="Goff S.P."/>
            <person name="Metzger M.J."/>
        </authorList>
    </citation>
    <scope>NUCLEOTIDE SEQUENCE</scope>
    <source>
        <strain evidence="2">MELC-2E11</strain>
        <tissue evidence="2">Siphon/mantle</tissue>
    </source>
</reference>
<gene>
    <name evidence="2" type="ORF">MAR_003196</name>
</gene>
<dbReference type="SUPFAM" id="SSF52540">
    <property type="entry name" value="P-loop containing nucleoside triphosphate hydrolases"/>
    <property type="match status" value="1"/>
</dbReference>